<dbReference type="InterPro" id="IPR016636">
    <property type="entry name" value="3-oxo-5-alpha-steroid_4-DH"/>
</dbReference>
<dbReference type="Gene3D" id="1.20.120.1630">
    <property type="match status" value="1"/>
</dbReference>
<dbReference type="GO" id="GO:0008202">
    <property type="term" value="P:steroid metabolic process"/>
    <property type="evidence" value="ECO:0007669"/>
    <property type="project" value="InterPro"/>
</dbReference>
<evidence type="ECO:0000256" key="5">
    <source>
        <dbReference type="SAM" id="Phobius"/>
    </source>
</evidence>
<accession>A0A382XSR6</accession>
<feature type="transmembrane region" description="Helical" evidence="5">
    <location>
        <begin position="6"/>
        <end position="25"/>
    </location>
</feature>
<sequence length="248" mass="29282">MLLNLYNLILIPWLILALISFLFLFKMDAPYGKFSNKKWGFLVNFKLGWFIQEIISPLFLFYFFIIGTGEKIFIHWFLISIWIIHYINRSIIFPLRIDKSSKIPISIIFSAIFFNIVNGFTNGFYLGNLASFSNDYIYNLNFIFGIILFIIGVIININADNILIKIRNENEGYKIPQGKLYNYVSCPNYLGEIIEWIGFSIMCWSLPSLLFAIWTIANLFPRAISQHRWYKEKFDYPIKRKAIIPYIL</sequence>
<evidence type="ECO:0000256" key="2">
    <source>
        <dbReference type="ARBA" id="ARBA00022692"/>
    </source>
</evidence>
<evidence type="ECO:0000256" key="4">
    <source>
        <dbReference type="ARBA" id="ARBA00023136"/>
    </source>
</evidence>
<protein>
    <recommendedName>
        <fullName evidence="6">3-oxo-5-alpha-steroid 4-dehydrogenase C-terminal domain-containing protein</fullName>
    </recommendedName>
</protein>
<keyword evidence="3 5" id="KW-1133">Transmembrane helix</keyword>
<gene>
    <name evidence="7" type="ORF">METZ01_LOCUS426768</name>
</gene>
<evidence type="ECO:0000313" key="7">
    <source>
        <dbReference type="EMBL" id="SVD73914.1"/>
    </source>
</evidence>
<evidence type="ECO:0000259" key="6">
    <source>
        <dbReference type="Pfam" id="PF02544"/>
    </source>
</evidence>
<organism evidence="7">
    <name type="scientific">marine metagenome</name>
    <dbReference type="NCBI Taxonomy" id="408172"/>
    <lineage>
        <taxon>unclassified sequences</taxon>
        <taxon>metagenomes</taxon>
        <taxon>ecological metagenomes</taxon>
    </lineage>
</organism>
<proteinExistence type="predicted"/>
<feature type="domain" description="3-oxo-5-alpha-steroid 4-dehydrogenase C-terminal" evidence="6">
    <location>
        <begin position="102"/>
        <end position="248"/>
    </location>
</feature>
<dbReference type="EMBL" id="UINC01170061">
    <property type="protein sequence ID" value="SVD73914.1"/>
    <property type="molecule type" value="Genomic_DNA"/>
</dbReference>
<evidence type="ECO:0000256" key="3">
    <source>
        <dbReference type="ARBA" id="ARBA00022989"/>
    </source>
</evidence>
<dbReference type="PIRSF" id="PIRSF015596">
    <property type="entry name" value="5_alpha-SR2"/>
    <property type="match status" value="1"/>
</dbReference>
<feature type="transmembrane region" description="Helical" evidence="5">
    <location>
        <begin position="204"/>
        <end position="224"/>
    </location>
</feature>
<dbReference type="InterPro" id="IPR039357">
    <property type="entry name" value="SRD5A/TECR"/>
</dbReference>
<dbReference type="PROSITE" id="PS50244">
    <property type="entry name" value="S5A_REDUCTASE"/>
    <property type="match status" value="1"/>
</dbReference>
<evidence type="ECO:0000256" key="1">
    <source>
        <dbReference type="ARBA" id="ARBA00004141"/>
    </source>
</evidence>
<dbReference type="PANTHER" id="PTHR10556:SF35">
    <property type="entry name" value="3-OXO-5-ALPHA-STEROID 4-DEHYDROGENASE FAMILY PROTEIN"/>
    <property type="match status" value="1"/>
</dbReference>
<dbReference type="AlphaFoldDB" id="A0A382XSR6"/>
<dbReference type="Pfam" id="PF02544">
    <property type="entry name" value="Steroid_dh"/>
    <property type="match status" value="1"/>
</dbReference>
<dbReference type="PANTHER" id="PTHR10556">
    <property type="entry name" value="3-OXO-5-ALPHA-STEROID 4-DEHYDROGENASE"/>
    <property type="match status" value="1"/>
</dbReference>
<comment type="subcellular location">
    <subcellularLocation>
        <location evidence="1">Membrane</location>
        <topology evidence="1">Multi-pass membrane protein</topology>
    </subcellularLocation>
</comment>
<feature type="transmembrane region" description="Helical" evidence="5">
    <location>
        <begin position="137"/>
        <end position="159"/>
    </location>
</feature>
<feature type="transmembrane region" description="Helical" evidence="5">
    <location>
        <begin position="103"/>
        <end position="125"/>
    </location>
</feature>
<feature type="transmembrane region" description="Helical" evidence="5">
    <location>
        <begin position="72"/>
        <end position="91"/>
    </location>
</feature>
<reference evidence="7" key="1">
    <citation type="submission" date="2018-05" db="EMBL/GenBank/DDBJ databases">
        <authorList>
            <person name="Lanie J.A."/>
            <person name="Ng W.-L."/>
            <person name="Kazmierczak K.M."/>
            <person name="Andrzejewski T.M."/>
            <person name="Davidsen T.M."/>
            <person name="Wayne K.J."/>
            <person name="Tettelin H."/>
            <person name="Glass J.I."/>
            <person name="Rusch D."/>
            <person name="Podicherti R."/>
            <person name="Tsui H.-C.T."/>
            <person name="Winkler M.E."/>
        </authorList>
    </citation>
    <scope>NUCLEOTIDE SEQUENCE</scope>
</reference>
<dbReference type="FunFam" id="1.20.120.1630:FF:000014">
    <property type="entry name" value="Steroid 5-alpha reductase, putative"/>
    <property type="match status" value="1"/>
</dbReference>
<name>A0A382XSR6_9ZZZZ</name>
<feature type="transmembrane region" description="Helical" evidence="5">
    <location>
        <begin position="46"/>
        <end position="66"/>
    </location>
</feature>
<keyword evidence="2 5" id="KW-0812">Transmembrane</keyword>
<keyword evidence="4 5" id="KW-0472">Membrane</keyword>
<dbReference type="GO" id="GO:0016020">
    <property type="term" value="C:membrane"/>
    <property type="evidence" value="ECO:0007669"/>
    <property type="project" value="UniProtKB-SubCell"/>
</dbReference>
<dbReference type="GO" id="GO:0003865">
    <property type="term" value="F:3-oxo-5-alpha-steroid 4-dehydrogenase activity"/>
    <property type="evidence" value="ECO:0007669"/>
    <property type="project" value="InterPro"/>
</dbReference>
<dbReference type="InterPro" id="IPR001104">
    <property type="entry name" value="3-oxo-5_a-steroid_4-DH_C"/>
</dbReference>